<reference evidence="3" key="1">
    <citation type="submission" date="2022-11" db="UniProtKB">
        <authorList>
            <consortium name="WormBaseParasite"/>
        </authorList>
    </citation>
    <scope>IDENTIFICATION</scope>
</reference>
<evidence type="ECO:0000313" key="3">
    <source>
        <dbReference type="WBParaSite" id="scaffold163_cov201.g394"/>
    </source>
</evidence>
<proteinExistence type="predicted"/>
<dbReference type="Proteomes" id="UP000887561">
    <property type="component" value="Unplaced"/>
</dbReference>
<evidence type="ECO:0000313" key="2">
    <source>
        <dbReference type="Proteomes" id="UP000887561"/>
    </source>
</evidence>
<keyword evidence="2" id="KW-1185">Reference proteome</keyword>
<feature type="compositionally biased region" description="Polar residues" evidence="1">
    <location>
        <begin position="103"/>
        <end position="128"/>
    </location>
</feature>
<accession>A0A915LTS9</accession>
<sequence length="275" mass="31194">MPVLGNVFHGRDHVRIKFFNGRALSLKKKDNVESQVGPSSQKSIGKGPKNSSTIKKPESHKNSDEEKVESDDGSEFEGTNFEGSDFEESDYDSEDELEDKFVQNGNDGSNHNQQSFVPPIQNMRNPNPSRVPPNMRVGMNNTNFKGPSNPIRPQNPQPMRPIMQNRGTGVNPSFGSRMNNPTFPQQGPQFRGNPQFGGPSTFGQNNHFTPQMFPNSGHGNYNPVYTPLPVPEQVNANYGNNQPEQDYYIEYRDGREVRIPYRKSNWWEEVTDRFQ</sequence>
<feature type="compositionally biased region" description="Basic and acidic residues" evidence="1">
    <location>
        <begin position="55"/>
        <end position="65"/>
    </location>
</feature>
<feature type="region of interest" description="Disordered" evidence="1">
    <location>
        <begin position="27"/>
        <end position="155"/>
    </location>
</feature>
<protein>
    <submittedName>
        <fullName evidence="3">Uncharacterized protein</fullName>
    </submittedName>
</protein>
<feature type="compositionally biased region" description="Acidic residues" evidence="1">
    <location>
        <begin position="84"/>
        <end position="98"/>
    </location>
</feature>
<feature type="compositionally biased region" description="Polar residues" evidence="1">
    <location>
        <begin position="139"/>
        <end position="152"/>
    </location>
</feature>
<organism evidence="2 3">
    <name type="scientific">Meloidogyne javanica</name>
    <name type="common">Root-knot nematode worm</name>
    <dbReference type="NCBI Taxonomy" id="6303"/>
    <lineage>
        <taxon>Eukaryota</taxon>
        <taxon>Metazoa</taxon>
        <taxon>Ecdysozoa</taxon>
        <taxon>Nematoda</taxon>
        <taxon>Chromadorea</taxon>
        <taxon>Rhabditida</taxon>
        <taxon>Tylenchina</taxon>
        <taxon>Tylenchomorpha</taxon>
        <taxon>Tylenchoidea</taxon>
        <taxon>Meloidogynidae</taxon>
        <taxon>Meloidogyninae</taxon>
        <taxon>Meloidogyne</taxon>
        <taxon>Meloidogyne incognita group</taxon>
    </lineage>
</organism>
<feature type="compositionally biased region" description="Polar residues" evidence="1">
    <location>
        <begin position="33"/>
        <end position="54"/>
    </location>
</feature>
<evidence type="ECO:0000256" key="1">
    <source>
        <dbReference type="SAM" id="MobiDB-lite"/>
    </source>
</evidence>
<name>A0A915LTS9_MELJA</name>
<dbReference type="WBParaSite" id="scaffold163_cov201.g394">
    <property type="protein sequence ID" value="scaffold163_cov201.g394"/>
    <property type="gene ID" value="scaffold163_cov201.g394"/>
</dbReference>
<feature type="compositionally biased region" description="Acidic residues" evidence="1">
    <location>
        <begin position="66"/>
        <end position="75"/>
    </location>
</feature>
<dbReference type="AlphaFoldDB" id="A0A915LTS9"/>